<name>A0A097EKX2_9SPHN</name>
<keyword evidence="4" id="KW-1185">Reference proteome</keyword>
<dbReference type="Pfam" id="PF01266">
    <property type="entry name" value="DAO"/>
    <property type="match status" value="1"/>
</dbReference>
<evidence type="ECO:0000313" key="3">
    <source>
        <dbReference type="EMBL" id="AIT08215.1"/>
    </source>
</evidence>
<dbReference type="GO" id="GO:0005737">
    <property type="term" value="C:cytoplasm"/>
    <property type="evidence" value="ECO:0007669"/>
    <property type="project" value="TreeGrafter"/>
</dbReference>
<organism evidence="3 4">
    <name type="scientific">Sphingomonas taxi</name>
    <dbReference type="NCBI Taxonomy" id="1549858"/>
    <lineage>
        <taxon>Bacteria</taxon>
        <taxon>Pseudomonadati</taxon>
        <taxon>Pseudomonadota</taxon>
        <taxon>Alphaproteobacteria</taxon>
        <taxon>Sphingomonadales</taxon>
        <taxon>Sphingomonadaceae</taxon>
        <taxon>Sphingomonas</taxon>
    </lineage>
</organism>
<dbReference type="PANTHER" id="PTHR13847:SF289">
    <property type="entry name" value="GLYCINE OXIDASE"/>
    <property type="match status" value="1"/>
</dbReference>
<dbReference type="eggNOG" id="COG0665">
    <property type="taxonomic scope" value="Bacteria"/>
</dbReference>
<dbReference type="Proteomes" id="UP000033200">
    <property type="component" value="Chromosome"/>
</dbReference>
<dbReference type="InterPro" id="IPR036188">
    <property type="entry name" value="FAD/NAD-bd_sf"/>
</dbReference>
<proteinExistence type="predicted"/>
<keyword evidence="1" id="KW-0560">Oxidoreductase</keyword>
<reference evidence="3 4" key="1">
    <citation type="submission" date="2014-09" db="EMBL/GenBank/DDBJ databases">
        <title>Using Illumina technology Improving SMRT sequencing Genome Assembly by RASTools.</title>
        <authorList>
            <person name="Zhou Y."/>
            <person name="Ma T."/>
            <person name="Liu T."/>
        </authorList>
    </citation>
    <scope>NUCLEOTIDE SEQUENCE [LARGE SCALE GENOMIC DNA]</scope>
    <source>
        <strain evidence="3 4">ATCC 55669</strain>
    </source>
</reference>
<sequence length="410" mass="42435">MQRQVAILGGGVVGLSAAVTLARAGHAVTVIDRDADRQAPSWNNAGHIAVEQVAPLASPASVASAWRRRFAAGGALDLPPAMARDWLRFLPRYLAASRPSRFRHGSAALGGLLATAMPAWRRLVAAIDAPALLREDGHLVVWNDRHSAARGAAAWRAADIGVATIADAGPDDRARIAAVAAVPVAGAIRFTGSGQIGDLAALAAALEAALIAAGGRIVRAAATLTVRDGRAAVAGHAADLVVVAAGIGSAPLVAAAGHVAPLIAERGYHIRAAADAWPADCPPLVFEDRSMIVTRYAGHVQASGFVEFGNAAAPPDPRKWQRLEAQVQALGLAMRPPFTRWMGARPTLPDYLPAIGRSTRAPNLLYAFGHQHLGLTLAATTGEIVAALVADQPAPIDLAPFSLNRFGATR</sequence>
<feature type="domain" description="FAD dependent oxidoreductase" evidence="2">
    <location>
        <begin position="5"/>
        <end position="388"/>
    </location>
</feature>
<dbReference type="AlphaFoldDB" id="A0A097EKX2"/>
<dbReference type="KEGG" id="stax:MC45_12605"/>
<evidence type="ECO:0000256" key="1">
    <source>
        <dbReference type="ARBA" id="ARBA00023002"/>
    </source>
</evidence>
<dbReference type="GO" id="GO:0016491">
    <property type="term" value="F:oxidoreductase activity"/>
    <property type="evidence" value="ECO:0007669"/>
    <property type="project" value="UniProtKB-KW"/>
</dbReference>
<dbReference type="STRING" id="1549858.MC45_12605"/>
<dbReference type="SUPFAM" id="SSF54373">
    <property type="entry name" value="FAD-linked reductases, C-terminal domain"/>
    <property type="match status" value="1"/>
</dbReference>
<dbReference type="InterPro" id="IPR006076">
    <property type="entry name" value="FAD-dep_OxRdtase"/>
</dbReference>
<protein>
    <submittedName>
        <fullName evidence="3">FAD-dependent oxidoreductase</fullName>
    </submittedName>
</protein>
<evidence type="ECO:0000259" key="2">
    <source>
        <dbReference type="Pfam" id="PF01266"/>
    </source>
</evidence>
<dbReference type="Gene3D" id="3.30.9.10">
    <property type="entry name" value="D-Amino Acid Oxidase, subunit A, domain 2"/>
    <property type="match status" value="1"/>
</dbReference>
<accession>A0A097EKX2</accession>
<dbReference type="EMBL" id="CP009571">
    <property type="protein sequence ID" value="AIT08215.1"/>
    <property type="molecule type" value="Genomic_DNA"/>
</dbReference>
<dbReference type="HOGENOM" id="CLU_007884_9_0_5"/>
<dbReference type="Gene3D" id="3.50.50.60">
    <property type="entry name" value="FAD/NAD(P)-binding domain"/>
    <property type="match status" value="2"/>
</dbReference>
<evidence type="ECO:0000313" key="4">
    <source>
        <dbReference type="Proteomes" id="UP000033200"/>
    </source>
</evidence>
<gene>
    <name evidence="3" type="ORF">MC45_12605</name>
</gene>
<dbReference type="SUPFAM" id="SSF51971">
    <property type="entry name" value="Nucleotide-binding domain"/>
    <property type="match status" value="1"/>
</dbReference>
<dbReference type="PANTHER" id="PTHR13847">
    <property type="entry name" value="SARCOSINE DEHYDROGENASE-RELATED"/>
    <property type="match status" value="1"/>
</dbReference>